<evidence type="ECO:0000259" key="6">
    <source>
        <dbReference type="Pfam" id="PF01509"/>
    </source>
</evidence>
<comment type="similarity">
    <text evidence="2 5">Belongs to the pseudouridine synthase TruB family. Type 1 subfamily.</text>
</comment>
<keyword evidence="9" id="KW-1185">Reference proteome</keyword>
<comment type="caution">
    <text evidence="8">The sequence shown here is derived from an EMBL/GenBank/DDBJ whole genome shotgun (WGS) entry which is preliminary data.</text>
</comment>
<evidence type="ECO:0000256" key="3">
    <source>
        <dbReference type="ARBA" id="ARBA00022694"/>
    </source>
</evidence>
<comment type="catalytic activity">
    <reaction evidence="1 5">
        <text>uridine(55) in tRNA = pseudouridine(55) in tRNA</text>
        <dbReference type="Rhea" id="RHEA:42532"/>
        <dbReference type="Rhea" id="RHEA-COMP:10101"/>
        <dbReference type="Rhea" id="RHEA-COMP:10102"/>
        <dbReference type="ChEBI" id="CHEBI:65314"/>
        <dbReference type="ChEBI" id="CHEBI:65315"/>
        <dbReference type="EC" id="5.4.99.25"/>
    </reaction>
</comment>
<evidence type="ECO:0000256" key="4">
    <source>
        <dbReference type="ARBA" id="ARBA00023235"/>
    </source>
</evidence>
<dbReference type="Proteomes" id="UP000003280">
    <property type="component" value="Unassembled WGS sequence"/>
</dbReference>
<evidence type="ECO:0000256" key="1">
    <source>
        <dbReference type="ARBA" id="ARBA00000385"/>
    </source>
</evidence>
<proteinExistence type="inferred from homology"/>
<dbReference type="RefSeq" id="WP_008902057.1">
    <property type="nucleotide sequence ID" value="NZ_GL397071.1"/>
</dbReference>
<dbReference type="STRING" id="862517.HMPREF9225_1243"/>
<sequence>MQGILVVNKRQGITSHDCIYILRDLLGIKKIGHSGTLDPMATGVLPMTIGKATRVSSFIQDSEKEYIATIEFGIETDTEDITGNIINRSDKIPTKEEILEILPKFTGVIEQIPPMYSAVRLGGRKLYKIAREGKVVDRPKRKVKIYGLELLGTNPYKVKINCSSGTYVRTLISDIGKSLGTFATMTSLVRTKVGPFIVEKAITIDDLENMTKEEIEEKFYPTEFALRNMPRYNVPKSFFERLINGVKFFDDRMEDGKYSVYCRDEFIGIGEFIDGRLRIKVLR</sequence>
<feature type="domain" description="tRNA pseudouridylate synthase B C-terminal" evidence="7">
    <location>
        <begin position="169"/>
        <end position="225"/>
    </location>
</feature>
<feature type="active site" description="Nucleophile" evidence="5">
    <location>
        <position position="38"/>
    </location>
</feature>
<feature type="domain" description="Pseudouridine synthase II N-terminal" evidence="6">
    <location>
        <begin position="23"/>
        <end position="168"/>
    </location>
</feature>
<dbReference type="InterPro" id="IPR002501">
    <property type="entry name" value="PsdUridine_synth_N"/>
</dbReference>
<evidence type="ECO:0000256" key="2">
    <source>
        <dbReference type="ARBA" id="ARBA00005642"/>
    </source>
</evidence>
<dbReference type="GO" id="GO:0160148">
    <property type="term" value="F:tRNA pseudouridine(55) synthase activity"/>
    <property type="evidence" value="ECO:0007669"/>
    <property type="project" value="UniProtKB-EC"/>
</dbReference>
<comment type="function">
    <text evidence="5">Responsible for synthesis of pseudouridine from uracil-55 in the psi GC loop of transfer RNAs.</text>
</comment>
<evidence type="ECO:0000313" key="9">
    <source>
        <dbReference type="Proteomes" id="UP000003280"/>
    </source>
</evidence>
<evidence type="ECO:0000313" key="8">
    <source>
        <dbReference type="EMBL" id="EFM25109.1"/>
    </source>
</evidence>
<dbReference type="GO" id="GO:0003723">
    <property type="term" value="F:RNA binding"/>
    <property type="evidence" value="ECO:0007669"/>
    <property type="project" value="InterPro"/>
</dbReference>
<dbReference type="eggNOG" id="COG0130">
    <property type="taxonomic scope" value="Bacteria"/>
</dbReference>
<dbReference type="GO" id="GO:1990481">
    <property type="term" value="P:mRNA pseudouridine synthesis"/>
    <property type="evidence" value="ECO:0007669"/>
    <property type="project" value="TreeGrafter"/>
</dbReference>
<name>E0NM54_9FIRM</name>
<dbReference type="HAMAP" id="MF_01080">
    <property type="entry name" value="TruB_bact"/>
    <property type="match status" value="1"/>
</dbReference>
<dbReference type="InterPro" id="IPR020103">
    <property type="entry name" value="PsdUridine_synth_cat_dom_sf"/>
</dbReference>
<dbReference type="InterPro" id="IPR014780">
    <property type="entry name" value="tRNA_psdUridine_synth_TruB"/>
</dbReference>
<keyword evidence="4 5" id="KW-0413">Isomerase</keyword>
<dbReference type="AlphaFoldDB" id="E0NM54"/>
<dbReference type="GO" id="GO:0031119">
    <property type="term" value="P:tRNA pseudouridine synthesis"/>
    <property type="evidence" value="ECO:0007669"/>
    <property type="project" value="UniProtKB-UniRule"/>
</dbReference>
<dbReference type="Gene3D" id="3.30.2350.10">
    <property type="entry name" value="Pseudouridine synthase"/>
    <property type="match status" value="1"/>
</dbReference>
<evidence type="ECO:0000256" key="5">
    <source>
        <dbReference type="HAMAP-Rule" id="MF_01080"/>
    </source>
</evidence>
<evidence type="ECO:0000259" key="7">
    <source>
        <dbReference type="Pfam" id="PF16198"/>
    </source>
</evidence>
<reference evidence="8 9" key="1">
    <citation type="submission" date="2010-07" db="EMBL/GenBank/DDBJ databases">
        <authorList>
            <person name="Muzny D."/>
            <person name="Qin X."/>
            <person name="Deng J."/>
            <person name="Jiang H."/>
            <person name="Liu Y."/>
            <person name="Qu J."/>
            <person name="Song X.-Z."/>
            <person name="Zhang L."/>
            <person name="Thornton R."/>
            <person name="Coyle M."/>
            <person name="Francisco L."/>
            <person name="Jackson L."/>
            <person name="Javaid M."/>
            <person name="Korchina V."/>
            <person name="Kovar C."/>
            <person name="Mata R."/>
            <person name="Mathew T."/>
            <person name="Ngo R."/>
            <person name="Nguyen L."/>
            <person name="Nguyen N."/>
            <person name="Okwuonu G."/>
            <person name="Ongeri F."/>
            <person name="Pham C."/>
            <person name="Simmons D."/>
            <person name="Wilczek-Boney K."/>
            <person name="Hale W."/>
            <person name="Jakkamsetti A."/>
            <person name="Pham P."/>
            <person name="Ruth R."/>
            <person name="San Lucas F."/>
            <person name="Warren J."/>
            <person name="Zhang J."/>
            <person name="Zhao Z."/>
            <person name="Zhou C."/>
            <person name="Zhu D."/>
            <person name="Lee S."/>
            <person name="Bess C."/>
            <person name="Blankenburg K."/>
            <person name="Forbes L."/>
            <person name="Fu Q."/>
            <person name="Gubbala S."/>
            <person name="Hirani K."/>
            <person name="Jayaseelan J.C."/>
            <person name="Lara F."/>
            <person name="Munidasa M."/>
            <person name="Palculict T."/>
            <person name="Patil S."/>
            <person name="Pu L.-L."/>
            <person name="Saada N."/>
            <person name="Tang L."/>
            <person name="Weissenberger G."/>
            <person name="Zhu Y."/>
            <person name="Hemphill L."/>
            <person name="Shang Y."/>
            <person name="Youmans B."/>
            <person name="Ayvaz T."/>
            <person name="Ross M."/>
            <person name="Santibanez J."/>
            <person name="Aqrawi P."/>
            <person name="Gross S."/>
            <person name="Joshi V."/>
            <person name="Fowler G."/>
            <person name="Nazareth L."/>
            <person name="Reid J."/>
            <person name="Worley K."/>
            <person name="Petrosino J."/>
            <person name="Highlander S."/>
            <person name="Gibbs R."/>
        </authorList>
    </citation>
    <scope>NUCLEOTIDE SEQUENCE [LARGE SCALE GENOMIC DNA]</scope>
    <source>
        <strain evidence="8 9">ATCC BAA-1640</strain>
    </source>
</reference>
<dbReference type="HOGENOM" id="CLU_032087_0_2_9"/>
<dbReference type="NCBIfam" id="TIGR00431">
    <property type="entry name" value="TruB"/>
    <property type="match status" value="1"/>
</dbReference>
<accession>E0NM54</accession>
<dbReference type="InterPro" id="IPR032819">
    <property type="entry name" value="TruB_C"/>
</dbReference>
<dbReference type="OrthoDB" id="9802309at2"/>
<dbReference type="SUPFAM" id="SSF55120">
    <property type="entry name" value="Pseudouridine synthase"/>
    <property type="match status" value="1"/>
</dbReference>
<dbReference type="PANTHER" id="PTHR13767:SF2">
    <property type="entry name" value="PSEUDOURIDYLATE SYNTHASE TRUB1"/>
    <property type="match status" value="1"/>
</dbReference>
<keyword evidence="3 5" id="KW-0819">tRNA processing</keyword>
<gene>
    <name evidence="5 8" type="primary">truB</name>
    <name evidence="8" type="ORF">HMPREF9225_1243</name>
</gene>
<dbReference type="Pfam" id="PF16198">
    <property type="entry name" value="TruB_C_2"/>
    <property type="match status" value="1"/>
</dbReference>
<dbReference type="EMBL" id="AEEH01000044">
    <property type="protein sequence ID" value="EFM25109.1"/>
    <property type="molecule type" value="Genomic_DNA"/>
</dbReference>
<dbReference type="CDD" id="cd02573">
    <property type="entry name" value="PseudoU_synth_EcTruB"/>
    <property type="match status" value="1"/>
</dbReference>
<dbReference type="Pfam" id="PF01509">
    <property type="entry name" value="TruB_N"/>
    <property type="match status" value="1"/>
</dbReference>
<dbReference type="PANTHER" id="PTHR13767">
    <property type="entry name" value="TRNA-PSEUDOURIDINE SYNTHASE"/>
    <property type="match status" value="1"/>
</dbReference>
<dbReference type="EC" id="5.4.99.25" evidence="5"/>
<organism evidence="8 9">
    <name type="scientific">Peptoniphilus duerdenii ATCC BAA-1640</name>
    <dbReference type="NCBI Taxonomy" id="862517"/>
    <lineage>
        <taxon>Bacteria</taxon>
        <taxon>Bacillati</taxon>
        <taxon>Bacillota</taxon>
        <taxon>Tissierellia</taxon>
        <taxon>Tissierellales</taxon>
        <taxon>Peptoniphilaceae</taxon>
        <taxon>Peptoniphilus</taxon>
    </lineage>
</organism>
<protein>
    <recommendedName>
        <fullName evidence="5">tRNA pseudouridine synthase B</fullName>
        <ecNumber evidence="5">5.4.99.25</ecNumber>
    </recommendedName>
    <alternativeName>
        <fullName evidence="5">tRNA pseudouridine(55) synthase</fullName>
        <shortName evidence="5">Psi55 synthase</shortName>
    </alternativeName>
    <alternativeName>
        <fullName evidence="5">tRNA pseudouridylate synthase</fullName>
    </alternativeName>
    <alternativeName>
        <fullName evidence="5">tRNA-uridine isomerase</fullName>
    </alternativeName>
</protein>